<dbReference type="Proteomes" id="UP000473574">
    <property type="component" value="Unassembled WGS sequence"/>
</dbReference>
<gene>
    <name evidence="1" type="ORF">D0962_08760</name>
</gene>
<proteinExistence type="predicted"/>
<organism evidence="1 2">
    <name type="scientific">Adonisia turfae CCMR0082</name>
    <dbReference type="NCBI Taxonomy" id="2304604"/>
    <lineage>
        <taxon>Bacteria</taxon>
        <taxon>Bacillati</taxon>
        <taxon>Cyanobacteriota</taxon>
        <taxon>Adonisia</taxon>
        <taxon>Adonisia turfae</taxon>
    </lineage>
</organism>
<name>A0A6M0S4H8_9CYAN</name>
<dbReference type="EMBL" id="QZCE01000002">
    <property type="protein sequence ID" value="NEZ62871.1"/>
    <property type="molecule type" value="Genomic_DNA"/>
</dbReference>
<accession>A0A6M0S4H8</accession>
<protein>
    <submittedName>
        <fullName evidence="1">Uncharacterized protein</fullName>
    </submittedName>
</protein>
<comment type="caution">
    <text evidence="1">The sequence shown here is derived from an EMBL/GenBank/DDBJ whole genome shotgun (WGS) entry which is preliminary data.</text>
</comment>
<reference evidence="1 2" key="1">
    <citation type="journal article" date="2020" name="Microb. Ecol.">
        <title>Ecogenomics of the Marine Benthic Filamentous Cyanobacterium Adonisia.</title>
        <authorList>
            <person name="Walter J.M."/>
            <person name="Coutinho F.H."/>
            <person name="Leomil L."/>
            <person name="Hargreaves P.I."/>
            <person name="Campeao M.E."/>
            <person name="Vieira V.V."/>
            <person name="Silva B.S."/>
            <person name="Fistarol G.O."/>
            <person name="Salomon P.S."/>
            <person name="Sawabe T."/>
            <person name="Mino S."/>
            <person name="Hosokawa M."/>
            <person name="Miyashita H."/>
            <person name="Maruyama F."/>
            <person name="van Verk M.C."/>
            <person name="Dutilh B.E."/>
            <person name="Thompson C.C."/>
            <person name="Thompson F.L."/>
        </authorList>
    </citation>
    <scope>NUCLEOTIDE SEQUENCE [LARGE SCALE GENOMIC DNA]</scope>
    <source>
        <strain evidence="1 2">CCMR0082</strain>
    </source>
</reference>
<sequence length="73" mass="8392">MLSLVELCSSQLAEYFKLTVYALNIEIQIIWLQESRCSRKQKRPHNLEALSTLSNLVQQASESDILLNSKLKL</sequence>
<evidence type="ECO:0000313" key="1">
    <source>
        <dbReference type="EMBL" id="NEZ62871.1"/>
    </source>
</evidence>
<evidence type="ECO:0000313" key="2">
    <source>
        <dbReference type="Proteomes" id="UP000473574"/>
    </source>
</evidence>
<dbReference type="AlphaFoldDB" id="A0A6M0S4H8"/>